<feature type="region of interest" description="Disordered" evidence="1">
    <location>
        <begin position="1"/>
        <end position="31"/>
    </location>
</feature>
<feature type="domain" description="HTH marR-type" evidence="2">
    <location>
        <begin position="24"/>
        <end position="160"/>
    </location>
</feature>
<evidence type="ECO:0000259" key="2">
    <source>
        <dbReference type="PROSITE" id="PS50995"/>
    </source>
</evidence>
<dbReference type="PRINTS" id="PR00598">
    <property type="entry name" value="HTHMARR"/>
</dbReference>
<accession>A0ABP6M6Y7</accession>
<proteinExistence type="predicted"/>
<dbReference type="InterPro" id="IPR039422">
    <property type="entry name" value="MarR/SlyA-like"/>
</dbReference>
<dbReference type="EMBL" id="BAAAUG010000013">
    <property type="protein sequence ID" value="GAA3084937.1"/>
    <property type="molecule type" value="Genomic_DNA"/>
</dbReference>
<dbReference type="PANTHER" id="PTHR33164">
    <property type="entry name" value="TRANSCRIPTIONAL REGULATOR, MARR FAMILY"/>
    <property type="match status" value="1"/>
</dbReference>
<dbReference type="Pfam" id="PF01047">
    <property type="entry name" value="MarR"/>
    <property type="match status" value="1"/>
</dbReference>
<dbReference type="SMART" id="SM00347">
    <property type="entry name" value="HTH_MARR"/>
    <property type="match status" value="1"/>
</dbReference>
<organism evidence="3 4">
    <name type="scientific">Streptomyces rectiviolaceus</name>
    <dbReference type="NCBI Taxonomy" id="332591"/>
    <lineage>
        <taxon>Bacteria</taxon>
        <taxon>Bacillati</taxon>
        <taxon>Actinomycetota</taxon>
        <taxon>Actinomycetes</taxon>
        <taxon>Kitasatosporales</taxon>
        <taxon>Streptomycetaceae</taxon>
        <taxon>Streptomyces</taxon>
    </lineage>
</organism>
<dbReference type="SUPFAM" id="SSF46785">
    <property type="entry name" value="Winged helix' DNA-binding domain"/>
    <property type="match status" value="1"/>
</dbReference>
<dbReference type="InterPro" id="IPR000835">
    <property type="entry name" value="HTH_MarR-typ"/>
</dbReference>
<comment type="caution">
    <text evidence="3">The sequence shown here is derived from an EMBL/GenBank/DDBJ whole genome shotgun (WGS) entry which is preliminary data.</text>
</comment>
<evidence type="ECO:0000313" key="4">
    <source>
        <dbReference type="Proteomes" id="UP001501637"/>
    </source>
</evidence>
<evidence type="ECO:0000313" key="3">
    <source>
        <dbReference type="EMBL" id="GAA3084937.1"/>
    </source>
</evidence>
<dbReference type="RefSeq" id="WP_344518721.1">
    <property type="nucleotide sequence ID" value="NZ_BAAAUG010000013.1"/>
</dbReference>
<dbReference type="Gene3D" id="1.10.10.10">
    <property type="entry name" value="Winged helix-like DNA-binding domain superfamily/Winged helix DNA-binding domain"/>
    <property type="match status" value="1"/>
</dbReference>
<dbReference type="PROSITE" id="PS50995">
    <property type="entry name" value="HTH_MARR_2"/>
    <property type="match status" value="1"/>
</dbReference>
<gene>
    <name evidence="3" type="ORF">GCM10010449_05890</name>
</gene>
<evidence type="ECO:0000256" key="1">
    <source>
        <dbReference type="SAM" id="MobiDB-lite"/>
    </source>
</evidence>
<dbReference type="InterPro" id="IPR036390">
    <property type="entry name" value="WH_DNA-bd_sf"/>
</dbReference>
<dbReference type="Proteomes" id="UP001501637">
    <property type="component" value="Unassembled WGS sequence"/>
</dbReference>
<dbReference type="PANTHER" id="PTHR33164:SF106">
    <property type="entry name" value="TRANSCRIPTIONAL REGULATORY PROTEIN"/>
    <property type="match status" value="1"/>
</dbReference>
<keyword evidence="4" id="KW-1185">Reference proteome</keyword>
<dbReference type="InterPro" id="IPR036388">
    <property type="entry name" value="WH-like_DNA-bd_sf"/>
</dbReference>
<reference evidence="4" key="1">
    <citation type="journal article" date="2019" name="Int. J. Syst. Evol. Microbiol.">
        <title>The Global Catalogue of Microorganisms (GCM) 10K type strain sequencing project: providing services to taxonomists for standard genome sequencing and annotation.</title>
        <authorList>
            <consortium name="The Broad Institute Genomics Platform"/>
            <consortium name="The Broad Institute Genome Sequencing Center for Infectious Disease"/>
            <person name="Wu L."/>
            <person name="Ma J."/>
        </authorList>
    </citation>
    <scope>NUCLEOTIDE SEQUENCE [LARGE SCALE GENOMIC DNA]</scope>
    <source>
        <strain evidence="4">JCM 9092</strain>
    </source>
</reference>
<sequence>MNPVAGGSAGSSGPAGPEGRSRSRSRATAGVKQGLRELDAQLTLLNRQVGARVGLKDVDMDCLDLINAHGPLSPGALARRAGLHAATMTGVLDRLERAGWIAREPDPADRRGSLVRALRERNAELLKHFAGMAASVDRICDDYPDAELERFAELLQRLAEAGRTAAEDLT</sequence>
<name>A0ABP6M6Y7_9ACTN</name>
<protein>
    <submittedName>
        <fullName evidence="3">MarR family transcriptional regulator</fullName>
    </submittedName>
</protein>